<dbReference type="PANTHER" id="PTHR10644">
    <property type="entry name" value="DNA REPAIR/RNA PROCESSING CPSF FAMILY"/>
    <property type="match status" value="1"/>
</dbReference>
<name>A0A0S4J9E5_BODSA</name>
<dbReference type="OrthoDB" id="6109at2759"/>
<sequence length="267" mass="29128">MEQYIVAAIGGTVKVLSLNWEAKKFAVHAFLFSGLYVSSLSSIHNILLLGDLHRSITLARFVEAEHIVEVLARHSADVSVVANGFAYRGDNAGFLVTDDQRHLLCLGYQPQVRADGKVKETRLSLESGCRVAGGSIASLTPMRCVGADGVTWADQNKVLYTTNYGEIGFVLPVSEQDFRILQWLSKRLNNDVAHAGGLPPALFHAMDPSDRGNSLLPRQRIISTSLLEQLQQQFHRGEKSAICAGAGTTVERVQSLMCGLKEEGSLH</sequence>
<proteinExistence type="predicted"/>
<evidence type="ECO:0000313" key="3">
    <source>
        <dbReference type="Proteomes" id="UP000051952"/>
    </source>
</evidence>
<gene>
    <name evidence="2" type="ORF">BSAL_13005</name>
</gene>
<dbReference type="EMBL" id="CYKH01001606">
    <property type="protein sequence ID" value="CUG87984.1"/>
    <property type="molecule type" value="Genomic_DNA"/>
</dbReference>
<reference evidence="3" key="1">
    <citation type="submission" date="2015-09" db="EMBL/GenBank/DDBJ databases">
        <authorList>
            <consortium name="Pathogen Informatics"/>
        </authorList>
    </citation>
    <scope>NUCLEOTIDE SEQUENCE [LARGE SCALE GENOMIC DNA]</scope>
    <source>
        <strain evidence="3">Lake Konstanz</strain>
    </source>
</reference>
<dbReference type="VEuPathDB" id="TriTrypDB:BSAL_13005"/>
<dbReference type="Pfam" id="PF03178">
    <property type="entry name" value="CPSF_A"/>
    <property type="match status" value="1"/>
</dbReference>
<accession>A0A0S4J9E5</accession>
<dbReference type="Gene3D" id="2.130.10.10">
    <property type="entry name" value="YVTN repeat-like/Quinoprotein amine dehydrogenase"/>
    <property type="match status" value="1"/>
</dbReference>
<feature type="domain" description="RSE1/DDB1/CPSF1 C-terminal" evidence="1">
    <location>
        <begin position="3"/>
        <end position="230"/>
    </location>
</feature>
<dbReference type="GO" id="GO:0005634">
    <property type="term" value="C:nucleus"/>
    <property type="evidence" value="ECO:0007669"/>
    <property type="project" value="InterPro"/>
</dbReference>
<dbReference type="GO" id="GO:0003676">
    <property type="term" value="F:nucleic acid binding"/>
    <property type="evidence" value="ECO:0007669"/>
    <property type="project" value="InterPro"/>
</dbReference>
<dbReference type="Proteomes" id="UP000051952">
    <property type="component" value="Unassembled WGS sequence"/>
</dbReference>
<evidence type="ECO:0000313" key="2">
    <source>
        <dbReference type="EMBL" id="CUG87984.1"/>
    </source>
</evidence>
<evidence type="ECO:0000259" key="1">
    <source>
        <dbReference type="Pfam" id="PF03178"/>
    </source>
</evidence>
<dbReference type="AlphaFoldDB" id="A0A0S4J9E5"/>
<dbReference type="InterPro" id="IPR004871">
    <property type="entry name" value="RSE1/DDB1/CPSF1_C"/>
</dbReference>
<organism evidence="2 3">
    <name type="scientific">Bodo saltans</name>
    <name type="common">Flagellated protozoan</name>
    <dbReference type="NCBI Taxonomy" id="75058"/>
    <lineage>
        <taxon>Eukaryota</taxon>
        <taxon>Discoba</taxon>
        <taxon>Euglenozoa</taxon>
        <taxon>Kinetoplastea</taxon>
        <taxon>Metakinetoplastina</taxon>
        <taxon>Eubodonida</taxon>
        <taxon>Bodonidae</taxon>
        <taxon>Bodo</taxon>
    </lineage>
</organism>
<keyword evidence="3" id="KW-1185">Reference proteome</keyword>
<protein>
    <submittedName>
        <fullName evidence="2">Cleavage and polyadenylation specificity factor, putative</fullName>
    </submittedName>
</protein>
<dbReference type="InterPro" id="IPR015943">
    <property type="entry name" value="WD40/YVTN_repeat-like_dom_sf"/>
</dbReference>
<dbReference type="InterPro" id="IPR050358">
    <property type="entry name" value="RSE1/DDB1/CFT1"/>
</dbReference>